<evidence type="ECO:0000256" key="1">
    <source>
        <dbReference type="ARBA" id="ARBA00004651"/>
    </source>
</evidence>
<dbReference type="EMBL" id="KZ288323">
    <property type="protein sequence ID" value="PBC28103.1"/>
    <property type="molecule type" value="Genomic_DNA"/>
</dbReference>
<dbReference type="GO" id="GO:0007165">
    <property type="term" value="P:signal transduction"/>
    <property type="evidence" value="ECO:0007669"/>
    <property type="project" value="UniProtKB-KW"/>
</dbReference>
<feature type="transmembrane region" description="Helical" evidence="10">
    <location>
        <begin position="119"/>
        <end position="139"/>
    </location>
</feature>
<reference evidence="11 12" key="1">
    <citation type="submission" date="2014-07" db="EMBL/GenBank/DDBJ databases">
        <title>Genomic and transcriptomic analysis on Apis cerana provide comprehensive insights into honey bee biology.</title>
        <authorList>
            <person name="Diao Q."/>
            <person name="Sun L."/>
            <person name="Zheng H."/>
            <person name="Zheng H."/>
            <person name="Xu S."/>
            <person name="Wang S."/>
            <person name="Zeng Z."/>
            <person name="Hu F."/>
            <person name="Su S."/>
            <person name="Wu J."/>
        </authorList>
    </citation>
    <scope>NUCLEOTIDE SEQUENCE [LARGE SCALE GENOMIC DNA]</scope>
    <source>
        <tissue evidence="11">Pupae without intestine</tissue>
    </source>
</reference>
<evidence type="ECO:0000313" key="12">
    <source>
        <dbReference type="Proteomes" id="UP000242457"/>
    </source>
</evidence>
<feature type="transmembrane region" description="Helical" evidence="10">
    <location>
        <begin position="26"/>
        <end position="43"/>
    </location>
</feature>
<keyword evidence="7 10" id="KW-0472">Membrane</keyword>
<organism evidence="11 12">
    <name type="scientific">Apis cerana cerana</name>
    <name type="common">Oriental honeybee</name>
    <dbReference type="NCBI Taxonomy" id="94128"/>
    <lineage>
        <taxon>Eukaryota</taxon>
        <taxon>Metazoa</taxon>
        <taxon>Ecdysozoa</taxon>
        <taxon>Arthropoda</taxon>
        <taxon>Hexapoda</taxon>
        <taxon>Insecta</taxon>
        <taxon>Pterygota</taxon>
        <taxon>Neoptera</taxon>
        <taxon>Endopterygota</taxon>
        <taxon>Hymenoptera</taxon>
        <taxon>Apocrita</taxon>
        <taxon>Aculeata</taxon>
        <taxon>Apoidea</taxon>
        <taxon>Anthophila</taxon>
        <taxon>Apidae</taxon>
        <taxon>Apis</taxon>
    </lineage>
</organism>
<evidence type="ECO:0000256" key="10">
    <source>
        <dbReference type="SAM" id="Phobius"/>
    </source>
</evidence>
<dbReference type="PANTHER" id="PTHR21137">
    <property type="entry name" value="ODORANT RECEPTOR"/>
    <property type="match status" value="1"/>
</dbReference>
<evidence type="ECO:0000256" key="9">
    <source>
        <dbReference type="ARBA" id="ARBA00023224"/>
    </source>
</evidence>
<dbReference type="GO" id="GO:0005549">
    <property type="term" value="F:odorant binding"/>
    <property type="evidence" value="ECO:0007669"/>
    <property type="project" value="InterPro"/>
</dbReference>
<dbReference type="GO" id="GO:0005886">
    <property type="term" value="C:plasma membrane"/>
    <property type="evidence" value="ECO:0007669"/>
    <property type="project" value="UniProtKB-SubCell"/>
</dbReference>
<sequence length="258" mass="30087">MINRPLEYSLRIFGIWPDSPYPKLKIITWIIILPTFLVFQYWYCITHIKLGLIDLLDGLSLTLSNTLVFIKLIVIWFHKRTFYEILMSMKEDLNNNYSAIENKRIIMDKSMLSSRISNFLISYFAITFFLYSGVALVIFDEDQGKFLVRMEFPFISTISPRYEIILITQFIFESFIVYGAATSIALIAALSENINKAIYNFLWYNLKSRDVRIILLIILRSQKQLTLTAGKFICLSLEAFANMLKASASYVSVLYARY</sequence>
<dbReference type="InterPro" id="IPR004117">
    <property type="entry name" value="7tm6_olfct_rcpt"/>
</dbReference>
<feature type="transmembrane region" description="Helical" evidence="10">
    <location>
        <begin position="164"/>
        <end position="190"/>
    </location>
</feature>
<feature type="transmembrane region" description="Helical" evidence="10">
    <location>
        <begin position="55"/>
        <end position="77"/>
    </location>
</feature>
<evidence type="ECO:0000256" key="7">
    <source>
        <dbReference type="ARBA" id="ARBA00023136"/>
    </source>
</evidence>
<accession>A0A2A3E8K2</accession>
<keyword evidence="12" id="KW-1185">Reference proteome</keyword>
<keyword evidence="9" id="KW-0807">Transducer</keyword>
<dbReference type="Proteomes" id="UP000242457">
    <property type="component" value="Unassembled WGS sequence"/>
</dbReference>
<evidence type="ECO:0000313" key="11">
    <source>
        <dbReference type="EMBL" id="PBC28103.1"/>
    </source>
</evidence>
<keyword evidence="8 11" id="KW-0675">Receptor</keyword>
<evidence type="ECO:0000256" key="4">
    <source>
        <dbReference type="ARBA" id="ARBA00022692"/>
    </source>
</evidence>
<protein>
    <submittedName>
        <fullName evidence="11">Odorant receptor 85d</fullName>
    </submittedName>
</protein>
<evidence type="ECO:0000256" key="8">
    <source>
        <dbReference type="ARBA" id="ARBA00023170"/>
    </source>
</evidence>
<dbReference type="OrthoDB" id="6765072at2759"/>
<keyword evidence="5" id="KW-0552">Olfaction</keyword>
<name>A0A2A3E8K2_APICC</name>
<evidence type="ECO:0000256" key="2">
    <source>
        <dbReference type="ARBA" id="ARBA00022475"/>
    </source>
</evidence>
<dbReference type="PANTHER" id="PTHR21137:SF35">
    <property type="entry name" value="ODORANT RECEPTOR 19A-RELATED"/>
    <property type="match status" value="1"/>
</dbReference>
<comment type="subcellular location">
    <subcellularLocation>
        <location evidence="1">Cell membrane</location>
        <topology evidence="1">Multi-pass membrane protein</topology>
    </subcellularLocation>
</comment>
<evidence type="ECO:0000256" key="3">
    <source>
        <dbReference type="ARBA" id="ARBA00022606"/>
    </source>
</evidence>
<evidence type="ECO:0000256" key="5">
    <source>
        <dbReference type="ARBA" id="ARBA00022725"/>
    </source>
</evidence>
<dbReference type="GO" id="GO:0004984">
    <property type="term" value="F:olfactory receptor activity"/>
    <property type="evidence" value="ECO:0007669"/>
    <property type="project" value="InterPro"/>
</dbReference>
<keyword evidence="6 10" id="KW-1133">Transmembrane helix</keyword>
<dbReference type="AlphaFoldDB" id="A0A2A3E8K2"/>
<keyword evidence="2" id="KW-1003">Cell membrane</keyword>
<dbReference type="STRING" id="94128.A0A2A3E8K2"/>
<keyword evidence="3" id="KW-0716">Sensory transduction</keyword>
<proteinExistence type="predicted"/>
<dbReference type="Pfam" id="PF02949">
    <property type="entry name" value="7tm_6"/>
    <property type="match status" value="2"/>
</dbReference>
<gene>
    <name evidence="11" type="ORF">APICC_00582</name>
</gene>
<keyword evidence="4 10" id="KW-0812">Transmembrane</keyword>
<evidence type="ECO:0000256" key="6">
    <source>
        <dbReference type="ARBA" id="ARBA00022989"/>
    </source>
</evidence>